<reference evidence="2" key="1">
    <citation type="submission" date="2017-01" db="EMBL/GenBank/DDBJ databases">
        <title>Genome Analysis of Deinococcus marmoris KOPRI26562.</title>
        <authorList>
            <person name="Kim J.H."/>
            <person name="Oh H.-M."/>
        </authorList>
    </citation>
    <scope>NUCLEOTIDE SEQUENCE [LARGE SCALE GENOMIC DNA]</scope>
    <source>
        <strain evidence="2">PAMC 26633</strain>
    </source>
</reference>
<dbReference type="AlphaFoldDB" id="A0A226WMP1"/>
<dbReference type="EMBL" id="MTHB01000285">
    <property type="protein sequence ID" value="OXC72069.1"/>
    <property type="molecule type" value="Genomic_DNA"/>
</dbReference>
<protein>
    <submittedName>
        <fullName evidence="1">Uncharacterized protein</fullName>
    </submittedName>
</protein>
<gene>
    <name evidence="1" type="ORF">BSU04_43880</name>
</gene>
<evidence type="ECO:0000313" key="2">
    <source>
        <dbReference type="Proteomes" id="UP000214720"/>
    </source>
</evidence>
<comment type="caution">
    <text evidence="1">The sequence shown here is derived from an EMBL/GenBank/DDBJ whole genome shotgun (WGS) entry which is preliminary data.</text>
</comment>
<evidence type="ECO:0000313" key="1">
    <source>
        <dbReference type="EMBL" id="OXC72069.1"/>
    </source>
</evidence>
<dbReference type="Proteomes" id="UP000214720">
    <property type="component" value="Unassembled WGS sequence"/>
</dbReference>
<proteinExistence type="predicted"/>
<organism evidence="1 2">
    <name type="scientific">Caballeronia sordidicola</name>
    <name type="common">Burkholderia sordidicola</name>
    <dbReference type="NCBI Taxonomy" id="196367"/>
    <lineage>
        <taxon>Bacteria</taxon>
        <taxon>Pseudomonadati</taxon>
        <taxon>Pseudomonadota</taxon>
        <taxon>Betaproteobacteria</taxon>
        <taxon>Burkholderiales</taxon>
        <taxon>Burkholderiaceae</taxon>
        <taxon>Caballeronia</taxon>
    </lineage>
</organism>
<accession>A0A226WMP1</accession>
<name>A0A226WMP1_CABSO</name>
<sequence length="48" mass="5359">MNEVSIKREPVSEKADAGYKLFERKCGIPLAAPLKTALATDLRLWSLK</sequence>